<feature type="compositionally biased region" description="Low complexity" evidence="1">
    <location>
        <begin position="438"/>
        <end position="449"/>
    </location>
</feature>
<dbReference type="HOGENOM" id="CLU_535408_0_0_1"/>
<feature type="compositionally biased region" description="Polar residues" evidence="1">
    <location>
        <begin position="396"/>
        <end position="408"/>
    </location>
</feature>
<dbReference type="STRING" id="914234.M2R7I5"/>
<dbReference type="Proteomes" id="UP000016930">
    <property type="component" value="Unassembled WGS sequence"/>
</dbReference>
<feature type="region of interest" description="Disordered" evidence="1">
    <location>
        <begin position="321"/>
        <end position="354"/>
    </location>
</feature>
<dbReference type="PANTHER" id="PTHR21068">
    <property type="entry name" value="SPARTIN"/>
    <property type="match status" value="1"/>
</dbReference>
<dbReference type="InterPro" id="IPR009686">
    <property type="entry name" value="Senescence/spartin_C"/>
</dbReference>
<dbReference type="GO" id="GO:0051301">
    <property type="term" value="P:cell division"/>
    <property type="evidence" value="ECO:0007669"/>
    <property type="project" value="TreeGrafter"/>
</dbReference>
<feature type="domain" description="Senescence" evidence="2">
    <location>
        <begin position="518"/>
        <end position="590"/>
    </location>
</feature>
<evidence type="ECO:0000313" key="4">
    <source>
        <dbReference type="Proteomes" id="UP000016930"/>
    </source>
</evidence>
<dbReference type="GO" id="GO:0005886">
    <property type="term" value="C:plasma membrane"/>
    <property type="evidence" value="ECO:0007669"/>
    <property type="project" value="TreeGrafter"/>
</dbReference>
<feature type="domain" description="Senescence" evidence="2">
    <location>
        <begin position="286"/>
        <end position="411"/>
    </location>
</feature>
<feature type="region of interest" description="Disordered" evidence="1">
    <location>
        <begin position="394"/>
        <end position="512"/>
    </location>
</feature>
<feature type="compositionally biased region" description="Low complexity" evidence="1">
    <location>
        <begin position="321"/>
        <end position="346"/>
    </location>
</feature>
<evidence type="ECO:0000313" key="3">
    <source>
        <dbReference type="EMBL" id="EMD34367.1"/>
    </source>
</evidence>
<proteinExistence type="predicted"/>
<evidence type="ECO:0000256" key="1">
    <source>
        <dbReference type="SAM" id="MobiDB-lite"/>
    </source>
</evidence>
<reference evidence="3 4" key="1">
    <citation type="journal article" date="2012" name="Proc. Natl. Acad. Sci. U.S.A.">
        <title>Comparative genomics of Ceriporiopsis subvermispora and Phanerochaete chrysosporium provide insight into selective ligninolysis.</title>
        <authorList>
            <person name="Fernandez-Fueyo E."/>
            <person name="Ruiz-Duenas F.J."/>
            <person name="Ferreira P."/>
            <person name="Floudas D."/>
            <person name="Hibbett D.S."/>
            <person name="Canessa P."/>
            <person name="Larrondo L.F."/>
            <person name="James T.Y."/>
            <person name="Seelenfreund D."/>
            <person name="Lobos S."/>
            <person name="Polanco R."/>
            <person name="Tello M."/>
            <person name="Honda Y."/>
            <person name="Watanabe T."/>
            <person name="Watanabe T."/>
            <person name="Ryu J.S."/>
            <person name="Kubicek C.P."/>
            <person name="Schmoll M."/>
            <person name="Gaskell J."/>
            <person name="Hammel K.E."/>
            <person name="St John F.J."/>
            <person name="Vanden Wymelenberg A."/>
            <person name="Sabat G."/>
            <person name="Splinter BonDurant S."/>
            <person name="Syed K."/>
            <person name="Yadav J.S."/>
            <person name="Doddapaneni H."/>
            <person name="Subramanian V."/>
            <person name="Lavin J.L."/>
            <person name="Oguiza J.A."/>
            <person name="Perez G."/>
            <person name="Pisabarro A.G."/>
            <person name="Ramirez L."/>
            <person name="Santoyo F."/>
            <person name="Master E."/>
            <person name="Coutinho P.M."/>
            <person name="Henrissat B."/>
            <person name="Lombard V."/>
            <person name="Magnuson J.K."/>
            <person name="Kuees U."/>
            <person name="Hori C."/>
            <person name="Igarashi K."/>
            <person name="Samejima M."/>
            <person name="Held B.W."/>
            <person name="Barry K.W."/>
            <person name="LaButti K.M."/>
            <person name="Lapidus A."/>
            <person name="Lindquist E.A."/>
            <person name="Lucas S.M."/>
            <person name="Riley R."/>
            <person name="Salamov A.A."/>
            <person name="Hoffmeister D."/>
            <person name="Schwenk D."/>
            <person name="Hadar Y."/>
            <person name="Yarden O."/>
            <person name="de Vries R.P."/>
            <person name="Wiebenga A."/>
            <person name="Stenlid J."/>
            <person name="Eastwood D."/>
            <person name="Grigoriev I.V."/>
            <person name="Berka R.M."/>
            <person name="Blanchette R.A."/>
            <person name="Kersten P."/>
            <person name="Martinez A.T."/>
            <person name="Vicuna R."/>
            <person name="Cullen D."/>
        </authorList>
    </citation>
    <scope>NUCLEOTIDE SEQUENCE [LARGE SCALE GENOMIC DNA]</scope>
    <source>
        <strain evidence="3 4">B</strain>
    </source>
</reference>
<feature type="region of interest" description="Disordered" evidence="1">
    <location>
        <begin position="597"/>
        <end position="630"/>
    </location>
</feature>
<accession>M2R7I5</accession>
<dbReference type="AlphaFoldDB" id="M2R7I5"/>
<sequence length="630" mass="65697">MSTVQSAEPTAFTLLTLPDIVLTTPFSSLTGTLALECVSLPPQGASAAAPDETKAFTSPMRESSAVYLVLKLGDVEIPVDPAQQVSLNIAADGMRTYNFSATELDGSGTSAQAGLGDEKNTNAVRLAIPPSTLARPQVVEDVETFDHVLTQYANFTWTSEDTQQLSQGTDIPSREPQETDIDDDLRGRLVLMDEASGEVVAELPEDLHVTEDPGLAREDALREAGKAPSPGESARRADPVVLELPPEVYDAYTGQAGAPEAGRDAGGALKDTRELFVRAIPPEEQDWITKSASLISYAIDTSTSLLVSGISAASSYYIAHSTPASASGSPSPQDTSMSSGQTTTSTAPRGPAILTSPRTHTALAHAHNLSGQAARASARTAAYVEGLLRRAMAGRATQTASGPTSSNVAAMPAKEGTPTEIDSLSVVDNPPPYTPYVPGAARAAGASGPSDEKADLTVKPALPSRRAPPLPPRHAMSPSPQPPGAHLNPKSGTPNVAATDAAGPAEKFGPRTRRRERALLSLELVLASADDAMQRLFDVGSARLGEVMGHKYGPAAAHTTHLATHTARNVVLVYIDMRGFARRALVRKAGAEFVKSRVKGKGTSRSSTPVPGGNTGTSTGGTSEKNRIGK</sequence>
<protein>
    <recommendedName>
        <fullName evidence="2">Senescence domain-containing protein</fullName>
    </recommendedName>
</protein>
<keyword evidence="4" id="KW-1185">Reference proteome</keyword>
<name>M2R7I5_CERS8</name>
<dbReference type="Pfam" id="PF06911">
    <property type="entry name" value="Senescence"/>
    <property type="match status" value="2"/>
</dbReference>
<gene>
    <name evidence="3" type="ORF">CERSUDRAFT_97628</name>
</gene>
<dbReference type="EMBL" id="KB445803">
    <property type="protein sequence ID" value="EMD34367.1"/>
    <property type="molecule type" value="Genomic_DNA"/>
</dbReference>
<organism evidence="3 4">
    <name type="scientific">Ceriporiopsis subvermispora (strain B)</name>
    <name type="common">White-rot fungus</name>
    <name type="synonym">Gelatoporia subvermispora</name>
    <dbReference type="NCBI Taxonomy" id="914234"/>
    <lineage>
        <taxon>Eukaryota</taxon>
        <taxon>Fungi</taxon>
        <taxon>Dikarya</taxon>
        <taxon>Basidiomycota</taxon>
        <taxon>Agaricomycotina</taxon>
        <taxon>Agaricomycetes</taxon>
        <taxon>Polyporales</taxon>
        <taxon>Gelatoporiaceae</taxon>
        <taxon>Gelatoporia</taxon>
    </lineage>
</organism>
<dbReference type="PANTHER" id="PTHR21068:SF43">
    <property type="entry name" value="SPARTIN"/>
    <property type="match status" value="1"/>
</dbReference>
<evidence type="ECO:0000259" key="2">
    <source>
        <dbReference type="Pfam" id="PF06911"/>
    </source>
</evidence>
<dbReference type="OrthoDB" id="20821at2759"/>
<dbReference type="InterPro" id="IPR045036">
    <property type="entry name" value="Spartin-like"/>
</dbReference>
<feature type="compositionally biased region" description="Polar residues" evidence="1">
    <location>
        <begin position="160"/>
        <end position="170"/>
    </location>
</feature>
<feature type="region of interest" description="Disordered" evidence="1">
    <location>
        <begin position="160"/>
        <end position="180"/>
    </location>
</feature>